<evidence type="ECO:0000256" key="4">
    <source>
        <dbReference type="ARBA" id="ARBA00023080"/>
    </source>
</evidence>
<protein>
    <recommendedName>
        <fullName evidence="5">Adenine deaminase</fullName>
        <shortName evidence="5">ADE</shortName>
        <ecNumber evidence="5">3.5.4.2</ecNumber>
    </recommendedName>
    <alternativeName>
        <fullName evidence="5">Adenine aminohydrolase</fullName>
        <shortName evidence="5">AAH</shortName>
    </alternativeName>
</protein>
<dbReference type="CDD" id="cd01320">
    <property type="entry name" value="ADA"/>
    <property type="match status" value="1"/>
</dbReference>
<reference evidence="7 8" key="1">
    <citation type="submission" date="2018-08" db="EMBL/GenBank/DDBJ databases">
        <title>Pallidiluteibacterium maritimus gen. nov., sp. nov., isolated from coastal sediment.</title>
        <authorList>
            <person name="Zhou L.Y."/>
        </authorList>
    </citation>
    <scope>NUCLEOTIDE SEQUENCE [LARGE SCALE GENOMIC DNA]</scope>
    <source>
        <strain evidence="7 8">XSD2</strain>
    </source>
</reference>
<feature type="active site" description="Proton donor" evidence="5">
    <location>
        <position position="202"/>
    </location>
</feature>
<dbReference type="PANTHER" id="PTHR43114:SF6">
    <property type="entry name" value="ADENINE DEAMINASE"/>
    <property type="match status" value="1"/>
</dbReference>
<dbReference type="PANTHER" id="PTHR43114">
    <property type="entry name" value="ADENINE DEAMINASE"/>
    <property type="match status" value="1"/>
</dbReference>
<comment type="function">
    <text evidence="5">Catalyzes the hydrolytic deamination of adenine to hypoxanthine. Plays an important role in the purine salvage pathway and in nitrogen catabolism.</text>
</comment>
<comment type="cofactor">
    <cofactor evidence="5">
        <name>Zn(2+)</name>
        <dbReference type="ChEBI" id="CHEBI:29105"/>
    </cofactor>
    <text evidence="5">Binds 1 zinc ion per subunit.</text>
</comment>
<dbReference type="NCBIfam" id="TIGR01430">
    <property type="entry name" value="aden_deam"/>
    <property type="match status" value="1"/>
</dbReference>
<dbReference type="GO" id="GO:0008270">
    <property type="term" value="F:zinc ion binding"/>
    <property type="evidence" value="ECO:0007669"/>
    <property type="project" value="UniProtKB-UniRule"/>
</dbReference>
<keyword evidence="4 5" id="KW-0546">Nucleotide metabolism</keyword>
<dbReference type="Proteomes" id="UP000265926">
    <property type="component" value="Unassembled WGS sequence"/>
</dbReference>
<dbReference type="OrthoDB" id="9779574at2"/>
<dbReference type="HAMAP" id="MF_01962">
    <property type="entry name" value="Adenine_deaminase"/>
    <property type="match status" value="1"/>
</dbReference>
<proteinExistence type="inferred from homology"/>
<feature type="binding site" evidence="5">
    <location>
        <position position="199"/>
    </location>
    <ligand>
        <name>Zn(2+)</name>
        <dbReference type="ChEBI" id="CHEBI:29105"/>
        <note>catalytic</note>
    </ligand>
</feature>
<feature type="domain" description="Adenosine deaminase" evidence="6">
    <location>
        <begin position="14"/>
        <end position="332"/>
    </location>
</feature>
<keyword evidence="1 5" id="KW-0479">Metal-binding</keyword>
<keyword evidence="8" id="KW-1185">Reference proteome</keyword>
<dbReference type="AlphaFoldDB" id="A0A399T3B7"/>
<evidence type="ECO:0000256" key="5">
    <source>
        <dbReference type="HAMAP-Rule" id="MF_01962"/>
    </source>
</evidence>
<dbReference type="Pfam" id="PF00962">
    <property type="entry name" value="A_deaminase"/>
    <property type="match status" value="1"/>
</dbReference>
<comment type="caution">
    <text evidence="7">The sequence shown here is derived from an EMBL/GenBank/DDBJ whole genome shotgun (WGS) entry which is preliminary data.</text>
</comment>
<dbReference type="EMBL" id="QWGR01000004">
    <property type="protein sequence ID" value="RIJ48681.1"/>
    <property type="molecule type" value="Genomic_DNA"/>
</dbReference>
<feature type="binding site" evidence="5">
    <location>
        <position position="281"/>
    </location>
    <ligand>
        <name>substrate</name>
    </ligand>
</feature>
<dbReference type="GO" id="GO:0006146">
    <property type="term" value="P:adenine catabolic process"/>
    <property type="evidence" value="ECO:0007669"/>
    <property type="project" value="UniProtKB-UniRule"/>
</dbReference>
<name>A0A399T3B7_9BACT</name>
<dbReference type="GO" id="GO:0005829">
    <property type="term" value="C:cytosol"/>
    <property type="evidence" value="ECO:0007669"/>
    <property type="project" value="TreeGrafter"/>
</dbReference>
<keyword evidence="3 5" id="KW-0862">Zinc</keyword>
<dbReference type="Gene3D" id="3.20.20.140">
    <property type="entry name" value="Metal-dependent hydrolases"/>
    <property type="match status" value="1"/>
</dbReference>
<evidence type="ECO:0000259" key="6">
    <source>
        <dbReference type="Pfam" id="PF00962"/>
    </source>
</evidence>
<feature type="binding site" evidence="5">
    <location>
        <position position="19"/>
    </location>
    <ligand>
        <name>Zn(2+)</name>
        <dbReference type="ChEBI" id="CHEBI:29105"/>
        <note>catalytic</note>
    </ligand>
</feature>
<dbReference type="RefSeq" id="WP_119437601.1">
    <property type="nucleotide sequence ID" value="NZ_QWGR01000004.1"/>
</dbReference>
<dbReference type="InterPro" id="IPR006330">
    <property type="entry name" value="Ado/ade_deaminase"/>
</dbReference>
<evidence type="ECO:0000256" key="1">
    <source>
        <dbReference type="ARBA" id="ARBA00022723"/>
    </source>
</evidence>
<comment type="catalytic activity">
    <reaction evidence="5">
        <text>adenine + H2O + H(+) = hypoxanthine + NH4(+)</text>
        <dbReference type="Rhea" id="RHEA:23688"/>
        <dbReference type="ChEBI" id="CHEBI:15377"/>
        <dbReference type="ChEBI" id="CHEBI:15378"/>
        <dbReference type="ChEBI" id="CHEBI:16708"/>
        <dbReference type="ChEBI" id="CHEBI:17368"/>
        <dbReference type="ChEBI" id="CHEBI:28938"/>
        <dbReference type="EC" id="3.5.4.2"/>
    </reaction>
</comment>
<accession>A0A399T3B7</accession>
<dbReference type="GO" id="GO:0000034">
    <property type="term" value="F:adenine deaminase activity"/>
    <property type="evidence" value="ECO:0007669"/>
    <property type="project" value="UniProtKB-UniRule"/>
</dbReference>
<evidence type="ECO:0000256" key="2">
    <source>
        <dbReference type="ARBA" id="ARBA00022801"/>
    </source>
</evidence>
<evidence type="ECO:0000256" key="3">
    <source>
        <dbReference type="ARBA" id="ARBA00022833"/>
    </source>
</evidence>
<comment type="similarity">
    <text evidence="5">Belongs to the metallo-dependent hydrolases superfamily. Adenosine and AMP deaminases family. Adenine deaminase type 2 subfamily.</text>
</comment>
<sequence length="335" mass="38324">MPTENLTALIQAIPKAELHLHIEGTFEPELIFALAERNNIPLKYAGVEALRKAYEFKNLQEFLDIYYQGADVLLHEQDFYDLTMAYLNRCRQENIVHTELFFDPQTHTHRGVALKTVVSGIQKALDDAREQWGITSFLIPNFLRHLSEEDAISTFKECLPFRDYFAGFGLDSSELGHPPTKFERVFRMVREEGFRVVVHAGEEGPAQNIWDSLNLLHAERIDHGVRSIDDPELLKELAKRQTPLTVCPLSNLKLKVVDDLKDHPLKKLLNAGIMATVNSDDPAYFGGYLNQNFRETAEALKLSKEEILKLAKNSFKASFLSEHEKERWIAELAAF</sequence>
<dbReference type="EC" id="3.5.4.2" evidence="5"/>
<dbReference type="FunFam" id="3.20.20.140:FF:000039">
    <property type="entry name" value="Adenine deaminase"/>
    <property type="match status" value="1"/>
</dbReference>
<dbReference type="InterPro" id="IPR001365">
    <property type="entry name" value="A_deaminase_dom"/>
</dbReference>
<gene>
    <name evidence="7" type="ORF">D1614_09105</name>
</gene>
<feature type="binding site" evidence="5">
    <location>
        <position position="280"/>
    </location>
    <ligand>
        <name>Zn(2+)</name>
        <dbReference type="ChEBI" id="CHEBI:29105"/>
        <note>catalytic</note>
    </ligand>
</feature>
<evidence type="ECO:0000313" key="8">
    <source>
        <dbReference type="Proteomes" id="UP000265926"/>
    </source>
</evidence>
<dbReference type="GO" id="GO:0009117">
    <property type="term" value="P:nucleotide metabolic process"/>
    <property type="evidence" value="ECO:0007669"/>
    <property type="project" value="UniProtKB-KW"/>
</dbReference>
<evidence type="ECO:0000313" key="7">
    <source>
        <dbReference type="EMBL" id="RIJ48681.1"/>
    </source>
</evidence>
<feature type="binding site" evidence="5">
    <location>
        <position position="21"/>
    </location>
    <ligand>
        <name>Zn(2+)</name>
        <dbReference type="ChEBI" id="CHEBI:29105"/>
        <note>catalytic</note>
    </ligand>
</feature>
<dbReference type="InterPro" id="IPR032466">
    <property type="entry name" value="Metal_Hydrolase"/>
</dbReference>
<dbReference type="InterPro" id="IPR028892">
    <property type="entry name" value="ADE"/>
</dbReference>
<dbReference type="NCBIfam" id="NF006850">
    <property type="entry name" value="PRK09358.1-6"/>
    <property type="match status" value="1"/>
</dbReference>
<organism evidence="7 8">
    <name type="scientific">Maribellus luteus</name>
    <dbReference type="NCBI Taxonomy" id="2305463"/>
    <lineage>
        <taxon>Bacteria</taxon>
        <taxon>Pseudomonadati</taxon>
        <taxon>Bacteroidota</taxon>
        <taxon>Bacteroidia</taxon>
        <taxon>Marinilabiliales</taxon>
        <taxon>Prolixibacteraceae</taxon>
        <taxon>Maribellus</taxon>
    </lineage>
</organism>
<keyword evidence="2 5" id="KW-0378">Hydrolase</keyword>
<feature type="site" description="Important for catalytic activity" evidence="5">
    <location>
        <position position="223"/>
    </location>
</feature>
<dbReference type="GO" id="GO:0043103">
    <property type="term" value="P:hypoxanthine salvage"/>
    <property type="evidence" value="ECO:0007669"/>
    <property type="project" value="UniProtKB-UniRule"/>
</dbReference>
<dbReference type="SUPFAM" id="SSF51556">
    <property type="entry name" value="Metallo-dependent hydrolases"/>
    <property type="match status" value="1"/>
</dbReference>